<proteinExistence type="predicted"/>
<dbReference type="PANTHER" id="PTHR47506:SF6">
    <property type="entry name" value="HTH-TYPE TRANSCRIPTIONAL REPRESSOR NEMR"/>
    <property type="match status" value="1"/>
</dbReference>
<dbReference type="PROSITE" id="PS50977">
    <property type="entry name" value="HTH_TETR_2"/>
    <property type="match status" value="1"/>
</dbReference>
<dbReference type="AlphaFoldDB" id="A0A090RMK2"/>
<gene>
    <name evidence="6" type="ORF">JCM19235_5204</name>
</gene>
<reference evidence="6 7" key="1">
    <citation type="submission" date="2014-09" db="EMBL/GenBank/DDBJ databases">
        <title>Vibrio maritimus JCM 19235. (C45) whole genome shotgun sequence.</title>
        <authorList>
            <person name="Sawabe T."/>
            <person name="Meirelles P."/>
            <person name="Nakanishi M."/>
            <person name="Sayaka M."/>
            <person name="Hattori M."/>
            <person name="Ohkuma M."/>
        </authorList>
    </citation>
    <scope>NUCLEOTIDE SEQUENCE [LARGE SCALE GENOMIC DNA]</scope>
    <source>
        <strain evidence="7">JCM19235</strain>
    </source>
</reference>
<dbReference type="SUPFAM" id="SSF48498">
    <property type="entry name" value="Tetracyclin repressor-like, C-terminal domain"/>
    <property type="match status" value="1"/>
</dbReference>
<keyword evidence="7" id="KW-1185">Reference proteome</keyword>
<dbReference type="Gene3D" id="1.10.357.10">
    <property type="entry name" value="Tetracycline Repressor, domain 2"/>
    <property type="match status" value="1"/>
</dbReference>
<dbReference type="Pfam" id="PF00440">
    <property type="entry name" value="TetR_N"/>
    <property type="match status" value="1"/>
</dbReference>
<dbReference type="EMBL" id="BBMR01000001">
    <property type="protein sequence ID" value="GAL16655.1"/>
    <property type="molecule type" value="Genomic_DNA"/>
</dbReference>
<evidence type="ECO:0000256" key="4">
    <source>
        <dbReference type="PROSITE-ProRule" id="PRU00335"/>
    </source>
</evidence>
<feature type="DNA-binding region" description="H-T-H motif" evidence="4">
    <location>
        <begin position="32"/>
        <end position="51"/>
    </location>
</feature>
<name>A0A090RMK2_9VIBR</name>
<evidence type="ECO:0000256" key="3">
    <source>
        <dbReference type="ARBA" id="ARBA00023163"/>
    </source>
</evidence>
<reference evidence="6 7" key="2">
    <citation type="submission" date="2014-09" db="EMBL/GenBank/DDBJ databases">
        <authorList>
            <consortium name="NBRP consortium"/>
            <person name="Sawabe T."/>
            <person name="Meirelles P."/>
            <person name="Nakanishi M."/>
            <person name="Sayaka M."/>
            <person name="Hattori M."/>
            <person name="Ohkuma M."/>
        </authorList>
    </citation>
    <scope>NUCLEOTIDE SEQUENCE [LARGE SCALE GENOMIC DNA]</scope>
    <source>
        <strain evidence="7">JCM19235</strain>
    </source>
</reference>
<evidence type="ECO:0000256" key="2">
    <source>
        <dbReference type="ARBA" id="ARBA00023125"/>
    </source>
</evidence>
<dbReference type="Pfam" id="PF16925">
    <property type="entry name" value="TetR_C_13"/>
    <property type="match status" value="1"/>
</dbReference>
<evidence type="ECO:0000313" key="6">
    <source>
        <dbReference type="EMBL" id="GAL16655.1"/>
    </source>
</evidence>
<dbReference type="PANTHER" id="PTHR47506">
    <property type="entry name" value="TRANSCRIPTIONAL REGULATORY PROTEIN"/>
    <property type="match status" value="1"/>
</dbReference>
<dbReference type="InterPro" id="IPR036271">
    <property type="entry name" value="Tet_transcr_reg_TetR-rel_C_sf"/>
</dbReference>
<accession>A0A090RMK2</accession>
<dbReference type="SUPFAM" id="SSF46689">
    <property type="entry name" value="Homeodomain-like"/>
    <property type="match status" value="1"/>
</dbReference>
<keyword evidence="2 4" id="KW-0238">DNA-binding</keyword>
<sequence>MMVIMGKGRLTKDHILMKAFEIASRDGLESLTIGELAKQCNMSKSGLFAHFNSKVNLQVAVVEHADITFQARVISPAREHNHEMARQKLKHLIDNWMSWNHSFQGSCMFIDAWRDSQQDELQQALRKAIHRWIHYLTIQIQKGIDSGEFSSTLDPQQAAFELYGHYLSAHVFYSLVGEQESSRRFWTSVDTSMQSWSISQ</sequence>
<dbReference type="Gene3D" id="1.10.10.60">
    <property type="entry name" value="Homeodomain-like"/>
    <property type="match status" value="1"/>
</dbReference>
<dbReference type="InterPro" id="IPR009057">
    <property type="entry name" value="Homeodomain-like_sf"/>
</dbReference>
<organism evidence="6 7">
    <name type="scientific">Vibrio maritimus</name>
    <dbReference type="NCBI Taxonomy" id="990268"/>
    <lineage>
        <taxon>Bacteria</taxon>
        <taxon>Pseudomonadati</taxon>
        <taxon>Pseudomonadota</taxon>
        <taxon>Gammaproteobacteria</taxon>
        <taxon>Vibrionales</taxon>
        <taxon>Vibrionaceae</taxon>
        <taxon>Vibrio</taxon>
    </lineage>
</organism>
<dbReference type="STRING" id="990268.JCM19235_5204"/>
<dbReference type="Proteomes" id="UP000029228">
    <property type="component" value="Unassembled WGS sequence"/>
</dbReference>
<evidence type="ECO:0000313" key="7">
    <source>
        <dbReference type="Proteomes" id="UP000029228"/>
    </source>
</evidence>
<dbReference type="GO" id="GO:0003677">
    <property type="term" value="F:DNA binding"/>
    <property type="evidence" value="ECO:0007669"/>
    <property type="project" value="UniProtKB-UniRule"/>
</dbReference>
<comment type="caution">
    <text evidence="6">The sequence shown here is derived from an EMBL/GenBank/DDBJ whole genome shotgun (WGS) entry which is preliminary data.</text>
</comment>
<protein>
    <submittedName>
        <fullName evidence="6">Transcriptional regulator TetR family</fullName>
    </submittedName>
</protein>
<dbReference type="InterPro" id="IPR011075">
    <property type="entry name" value="TetR_C"/>
</dbReference>
<evidence type="ECO:0000259" key="5">
    <source>
        <dbReference type="PROSITE" id="PS50977"/>
    </source>
</evidence>
<keyword evidence="3" id="KW-0804">Transcription</keyword>
<keyword evidence="1" id="KW-0805">Transcription regulation</keyword>
<feature type="domain" description="HTH tetR-type" evidence="5">
    <location>
        <begin position="9"/>
        <end position="69"/>
    </location>
</feature>
<dbReference type="InterPro" id="IPR001647">
    <property type="entry name" value="HTH_TetR"/>
</dbReference>
<evidence type="ECO:0000256" key="1">
    <source>
        <dbReference type="ARBA" id="ARBA00023015"/>
    </source>
</evidence>